<sequence length="537" mass="59302">MTTEEKLTPDGGVVKKILQEGAPLVAGNETLVSPQDGDECFIHYAGRLEDGTEFDSSRGGEPFRFVLGKQTVISGWEVMAKAMKKGEKALVTLQPSYAYGAKGSPPKIPPDATLIFECELVNWVSHSDIFGDGKAIKTILNEGEGWERPGRGSIPTVSVRVRDASGEKTLLAEQQITFTLGAQDAAVNALIDTVTKDMKAGAVWQVKASTPHSNWQGKLDSNVEACIYEIKLEKWMKVESVSKDGGVMKKVLSDGEGWERPNEWSVVVISARGWVSGHTDRVFMELKERNSVVSNGELPDALESTILTMKKGERALVSIAPEHGYKVCAALKPENVSLDDALEIEVTLHSFEPAKQTWSMTFEEKLSEMKVKKQRGNELFAEGRYGLAIKLYERTASYLAYSTSELQPNMQVEVNLLLVQTNVNLAICHEKQNDFESALKFCRKALAIDPSNIKALFREATALIELEDYFAAENVLNHGLAIEPENAALLLKKKQLHQRQKQHDARDKKVFKNMLRGAIGTNTGGEDVSSSNRMQIS</sequence>
<keyword evidence="4 8" id="KW-0802">TPR repeat</keyword>
<evidence type="ECO:0000256" key="3">
    <source>
        <dbReference type="ARBA" id="ARBA00022737"/>
    </source>
</evidence>
<name>A0A5J4YYV7_PORPP</name>
<dbReference type="InterPro" id="IPR019734">
    <property type="entry name" value="TPR_rpt"/>
</dbReference>
<reference evidence="11" key="1">
    <citation type="journal article" date="2019" name="Nat. Commun.">
        <title>Expansion of phycobilisome linker gene families in mesophilic red algae.</title>
        <authorList>
            <person name="Lee J."/>
            <person name="Kim D."/>
            <person name="Bhattacharya D."/>
            <person name="Yoon H.S."/>
        </authorList>
    </citation>
    <scope>NUCLEOTIDE SEQUENCE [LARGE SCALE GENOMIC DNA]</scope>
    <source>
        <strain evidence="11">CCMP 1328</strain>
    </source>
</reference>
<keyword evidence="3" id="KW-0677">Repeat</keyword>
<evidence type="ECO:0000256" key="6">
    <source>
        <dbReference type="ARBA" id="ARBA00023235"/>
    </source>
</evidence>
<feature type="domain" description="PPIase FKBP-type" evidence="9">
    <location>
        <begin position="37"/>
        <end position="124"/>
    </location>
</feature>
<dbReference type="EC" id="5.2.1.8" evidence="2 7"/>
<dbReference type="SUPFAM" id="SSF48452">
    <property type="entry name" value="TPR-like"/>
    <property type="match status" value="1"/>
</dbReference>
<evidence type="ECO:0000256" key="2">
    <source>
        <dbReference type="ARBA" id="ARBA00013194"/>
    </source>
</evidence>
<evidence type="ECO:0000256" key="4">
    <source>
        <dbReference type="ARBA" id="ARBA00022803"/>
    </source>
</evidence>
<evidence type="ECO:0000256" key="8">
    <source>
        <dbReference type="PROSITE-ProRule" id="PRU00339"/>
    </source>
</evidence>
<dbReference type="OrthoDB" id="1902587at2759"/>
<evidence type="ECO:0000256" key="1">
    <source>
        <dbReference type="ARBA" id="ARBA00000971"/>
    </source>
</evidence>
<keyword evidence="5 7" id="KW-0697">Rotamase</keyword>
<feature type="domain" description="PPIase FKBP-type" evidence="9">
    <location>
        <begin position="264"/>
        <end position="352"/>
    </location>
</feature>
<accession>A0A5J4YYV7</accession>
<dbReference type="Pfam" id="PF00254">
    <property type="entry name" value="FKBP_C"/>
    <property type="match status" value="2"/>
</dbReference>
<keyword evidence="11" id="KW-1185">Reference proteome</keyword>
<dbReference type="Gene3D" id="1.25.40.10">
    <property type="entry name" value="Tetratricopeptide repeat domain"/>
    <property type="match status" value="1"/>
</dbReference>
<dbReference type="GO" id="GO:0003755">
    <property type="term" value="F:peptidyl-prolyl cis-trans isomerase activity"/>
    <property type="evidence" value="ECO:0007669"/>
    <property type="project" value="UniProtKB-KW"/>
</dbReference>
<dbReference type="Proteomes" id="UP000324585">
    <property type="component" value="Unassembled WGS sequence"/>
</dbReference>
<organism evidence="10 11">
    <name type="scientific">Porphyridium purpureum</name>
    <name type="common">Red alga</name>
    <name type="synonym">Porphyridium cruentum</name>
    <dbReference type="NCBI Taxonomy" id="35688"/>
    <lineage>
        <taxon>Eukaryota</taxon>
        <taxon>Rhodophyta</taxon>
        <taxon>Bangiophyceae</taxon>
        <taxon>Porphyridiales</taxon>
        <taxon>Porphyridiaceae</taxon>
        <taxon>Porphyridium</taxon>
    </lineage>
</organism>
<evidence type="ECO:0000256" key="7">
    <source>
        <dbReference type="PROSITE-ProRule" id="PRU00277"/>
    </source>
</evidence>
<dbReference type="PROSITE" id="PS50059">
    <property type="entry name" value="FKBP_PPIASE"/>
    <property type="match status" value="2"/>
</dbReference>
<dbReference type="InterPro" id="IPR011990">
    <property type="entry name" value="TPR-like_helical_dom_sf"/>
</dbReference>
<keyword evidence="6 7" id="KW-0413">Isomerase</keyword>
<comment type="caution">
    <text evidence="10">The sequence shown here is derived from an EMBL/GenBank/DDBJ whole genome shotgun (WGS) entry which is preliminary data.</text>
</comment>
<dbReference type="InterPro" id="IPR001179">
    <property type="entry name" value="PPIase_FKBP_dom"/>
</dbReference>
<dbReference type="Pfam" id="PF00515">
    <property type="entry name" value="TPR_1"/>
    <property type="match status" value="1"/>
</dbReference>
<evidence type="ECO:0000313" key="10">
    <source>
        <dbReference type="EMBL" id="KAA8495813.1"/>
    </source>
</evidence>
<dbReference type="OMA" id="FGAEGNE"/>
<evidence type="ECO:0000259" key="9">
    <source>
        <dbReference type="PROSITE" id="PS50059"/>
    </source>
</evidence>
<dbReference type="Gene3D" id="3.10.50.40">
    <property type="match status" value="3"/>
</dbReference>
<evidence type="ECO:0000313" key="11">
    <source>
        <dbReference type="Proteomes" id="UP000324585"/>
    </source>
</evidence>
<dbReference type="PANTHER" id="PTHR46512">
    <property type="entry name" value="PEPTIDYLPROLYL ISOMERASE"/>
    <property type="match status" value="1"/>
</dbReference>
<dbReference type="PANTHER" id="PTHR46512:SF9">
    <property type="entry name" value="PEPTIDYLPROLYL ISOMERASE"/>
    <property type="match status" value="1"/>
</dbReference>
<feature type="repeat" description="TPR" evidence="8">
    <location>
        <begin position="419"/>
        <end position="452"/>
    </location>
</feature>
<evidence type="ECO:0000256" key="5">
    <source>
        <dbReference type="ARBA" id="ARBA00023110"/>
    </source>
</evidence>
<dbReference type="InterPro" id="IPR046357">
    <property type="entry name" value="PPIase_dom_sf"/>
</dbReference>
<dbReference type="InterPro" id="IPR050754">
    <property type="entry name" value="FKBP4/5/8-like"/>
</dbReference>
<protein>
    <recommendedName>
        <fullName evidence="2 7">peptidylprolyl isomerase</fullName>
        <ecNumber evidence="2 7">5.2.1.8</ecNumber>
    </recommendedName>
</protein>
<dbReference type="SUPFAM" id="SSF54534">
    <property type="entry name" value="FKBP-like"/>
    <property type="match status" value="2"/>
</dbReference>
<dbReference type="EMBL" id="VRMN01000003">
    <property type="protein sequence ID" value="KAA8495813.1"/>
    <property type="molecule type" value="Genomic_DNA"/>
</dbReference>
<comment type="catalytic activity">
    <reaction evidence="1 7">
        <text>[protein]-peptidylproline (omega=180) = [protein]-peptidylproline (omega=0)</text>
        <dbReference type="Rhea" id="RHEA:16237"/>
        <dbReference type="Rhea" id="RHEA-COMP:10747"/>
        <dbReference type="Rhea" id="RHEA-COMP:10748"/>
        <dbReference type="ChEBI" id="CHEBI:83833"/>
        <dbReference type="ChEBI" id="CHEBI:83834"/>
        <dbReference type="EC" id="5.2.1.8"/>
    </reaction>
</comment>
<dbReference type="SMART" id="SM00028">
    <property type="entry name" value="TPR"/>
    <property type="match status" value="3"/>
</dbReference>
<dbReference type="PROSITE" id="PS50005">
    <property type="entry name" value="TPR"/>
    <property type="match status" value="1"/>
</dbReference>
<gene>
    <name evidence="10" type="ORF">FVE85_1968</name>
</gene>
<dbReference type="AlphaFoldDB" id="A0A5J4YYV7"/>
<proteinExistence type="predicted"/>